<sequence length="54" mass="6153">MSTPVTQTPDATCEAIRQFITKQLDELWRDRVILPPEQWNVVLAALSNAKDDRA</sequence>
<dbReference type="AlphaFoldDB" id="A0A7W6F1E9"/>
<name>A0A7W6F1E9_9SPHN</name>
<gene>
    <name evidence="1" type="ORF">GGR48_000322</name>
</gene>
<protein>
    <submittedName>
        <fullName evidence="1">Uncharacterized protein</fullName>
    </submittedName>
</protein>
<dbReference type="EMBL" id="JACIDH010000001">
    <property type="protein sequence ID" value="MBB3877919.1"/>
    <property type="molecule type" value="Genomic_DNA"/>
</dbReference>
<dbReference type="Proteomes" id="UP000538670">
    <property type="component" value="Unassembled WGS sequence"/>
</dbReference>
<evidence type="ECO:0000313" key="1">
    <source>
        <dbReference type="EMBL" id="MBB3877919.1"/>
    </source>
</evidence>
<accession>A0A7W6F1E9</accession>
<organism evidence="1 2">
    <name type="scientific">Sphingomonas pseudosanguinis</name>
    <dbReference type="NCBI Taxonomy" id="413712"/>
    <lineage>
        <taxon>Bacteria</taxon>
        <taxon>Pseudomonadati</taxon>
        <taxon>Pseudomonadota</taxon>
        <taxon>Alphaproteobacteria</taxon>
        <taxon>Sphingomonadales</taxon>
        <taxon>Sphingomonadaceae</taxon>
        <taxon>Sphingomonas</taxon>
    </lineage>
</organism>
<proteinExistence type="predicted"/>
<keyword evidence="2" id="KW-1185">Reference proteome</keyword>
<evidence type="ECO:0000313" key="2">
    <source>
        <dbReference type="Proteomes" id="UP000538670"/>
    </source>
</evidence>
<comment type="caution">
    <text evidence="1">The sequence shown here is derived from an EMBL/GenBank/DDBJ whole genome shotgun (WGS) entry which is preliminary data.</text>
</comment>
<dbReference type="RefSeq" id="WP_183950153.1">
    <property type="nucleotide sequence ID" value="NZ_JACIDH010000001.1"/>
</dbReference>
<reference evidence="1 2" key="1">
    <citation type="submission" date="2020-08" db="EMBL/GenBank/DDBJ databases">
        <title>Genomic Encyclopedia of Type Strains, Phase IV (KMG-IV): sequencing the most valuable type-strain genomes for metagenomic binning, comparative biology and taxonomic classification.</title>
        <authorList>
            <person name="Goeker M."/>
        </authorList>
    </citation>
    <scope>NUCLEOTIDE SEQUENCE [LARGE SCALE GENOMIC DNA]</scope>
    <source>
        <strain evidence="1 2">DSM 19512</strain>
    </source>
</reference>